<sequence>MDKPKDKLVHLQIEFNELGKTIGNNRFEFTTYCGVTVRTRISILKQWNEVPQPEIEELWLNIKVLKVCNQQWRSYKSKLVKFMDKRIDPLEKYPYLDKDMWNDFVKQKSKPEFKEIRVKATASVMMNKNPPRLGPQGYRGMRPRWEKEMDSSVLTKAHRISSERARDYIFARLKRDSSGALIVTPDMEPLMDNIVH</sequence>
<dbReference type="EMBL" id="OX465080">
    <property type="protein sequence ID" value="CAI9282494.1"/>
    <property type="molecule type" value="Genomic_DNA"/>
</dbReference>
<keyword evidence="2" id="KW-1185">Reference proteome</keyword>
<evidence type="ECO:0000313" key="1">
    <source>
        <dbReference type="EMBL" id="CAI9282494.1"/>
    </source>
</evidence>
<evidence type="ECO:0000313" key="2">
    <source>
        <dbReference type="Proteomes" id="UP001177003"/>
    </source>
</evidence>
<gene>
    <name evidence="1" type="ORF">LSALG_LOCUS22131</name>
</gene>
<proteinExistence type="predicted"/>
<name>A0AA35YYI2_LACSI</name>
<reference evidence="1" key="1">
    <citation type="submission" date="2023-04" db="EMBL/GenBank/DDBJ databases">
        <authorList>
            <person name="Vijverberg K."/>
            <person name="Xiong W."/>
            <person name="Schranz E."/>
        </authorList>
    </citation>
    <scope>NUCLEOTIDE SEQUENCE</scope>
</reference>
<accession>A0AA35YYI2</accession>
<dbReference type="Proteomes" id="UP001177003">
    <property type="component" value="Chromosome 4"/>
</dbReference>
<protein>
    <submittedName>
        <fullName evidence="1">Uncharacterized protein</fullName>
    </submittedName>
</protein>
<dbReference type="AlphaFoldDB" id="A0AA35YYI2"/>
<dbReference type="PANTHER" id="PTHR33018:SF37">
    <property type="entry name" value="TRANSPOSASE TNP1_EN_SPM-LIKE DOMAIN-CONTAINING PROTEIN"/>
    <property type="match status" value="1"/>
</dbReference>
<organism evidence="1 2">
    <name type="scientific">Lactuca saligna</name>
    <name type="common">Willowleaf lettuce</name>
    <dbReference type="NCBI Taxonomy" id="75948"/>
    <lineage>
        <taxon>Eukaryota</taxon>
        <taxon>Viridiplantae</taxon>
        <taxon>Streptophyta</taxon>
        <taxon>Embryophyta</taxon>
        <taxon>Tracheophyta</taxon>
        <taxon>Spermatophyta</taxon>
        <taxon>Magnoliopsida</taxon>
        <taxon>eudicotyledons</taxon>
        <taxon>Gunneridae</taxon>
        <taxon>Pentapetalae</taxon>
        <taxon>asterids</taxon>
        <taxon>campanulids</taxon>
        <taxon>Asterales</taxon>
        <taxon>Asteraceae</taxon>
        <taxon>Cichorioideae</taxon>
        <taxon>Cichorieae</taxon>
        <taxon>Lactucinae</taxon>
        <taxon>Lactuca</taxon>
    </lineage>
</organism>
<dbReference type="PANTHER" id="PTHR33018">
    <property type="entry name" value="OS10G0338966 PROTEIN-RELATED"/>
    <property type="match status" value="1"/>
</dbReference>